<dbReference type="Pfam" id="PF13650">
    <property type="entry name" value="Asp_protease_2"/>
    <property type="match status" value="1"/>
</dbReference>
<dbReference type="InterPro" id="IPR001969">
    <property type="entry name" value="Aspartic_peptidase_AS"/>
</dbReference>
<organism evidence="1 2">
    <name type="scientific">Candidatus Thiomargarita nelsonii</name>
    <dbReference type="NCBI Taxonomy" id="1003181"/>
    <lineage>
        <taxon>Bacteria</taxon>
        <taxon>Pseudomonadati</taxon>
        <taxon>Pseudomonadota</taxon>
        <taxon>Gammaproteobacteria</taxon>
        <taxon>Thiotrichales</taxon>
        <taxon>Thiotrichaceae</taxon>
        <taxon>Thiomargarita</taxon>
    </lineage>
</organism>
<protein>
    <recommendedName>
        <fullName evidence="3">Peptidase A2 domain-containing protein</fullName>
    </recommendedName>
</protein>
<dbReference type="PROSITE" id="PS00141">
    <property type="entry name" value="ASP_PROTEASE"/>
    <property type="match status" value="1"/>
</dbReference>
<dbReference type="GO" id="GO:0004190">
    <property type="term" value="F:aspartic-type endopeptidase activity"/>
    <property type="evidence" value="ECO:0007669"/>
    <property type="project" value="InterPro"/>
</dbReference>
<reference evidence="1 2" key="1">
    <citation type="submission" date="2016-05" db="EMBL/GenBank/DDBJ databases">
        <title>Single-cell genome of chain-forming Candidatus Thiomargarita nelsonii and comparison to other large sulfur-oxidizing bacteria.</title>
        <authorList>
            <person name="Winkel M."/>
            <person name="Salman V."/>
            <person name="Woyke T."/>
            <person name="Schulz-Vogt H."/>
            <person name="Richter M."/>
            <person name="Flood B."/>
            <person name="Bailey J."/>
            <person name="Amann R."/>
            <person name="Mussmann M."/>
        </authorList>
    </citation>
    <scope>NUCLEOTIDE SEQUENCE [LARGE SCALE GENOMIC DNA]</scope>
    <source>
        <strain evidence="1 2">THI036</strain>
    </source>
</reference>
<dbReference type="InterPro" id="IPR021109">
    <property type="entry name" value="Peptidase_aspartic_dom_sf"/>
</dbReference>
<dbReference type="GO" id="GO:0006508">
    <property type="term" value="P:proteolysis"/>
    <property type="evidence" value="ECO:0007669"/>
    <property type="project" value="InterPro"/>
</dbReference>
<evidence type="ECO:0000313" key="2">
    <source>
        <dbReference type="Proteomes" id="UP000076962"/>
    </source>
</evidence>
<keyword evidence="2" id="KW-1185">Reference proteome</keyword>
<accession>A0A176RSF5</accession>
<evidence type="ECO:0008006" key="3">
    <source>
        <dbReference type="Google" id="ProtNLM"/>
    </source>
</evidence>
<dbReference type="Gene3D" id="2.40.70.10">
    <property type="entry name" value="Acid Proteases"/>
    <property type="match status" value="1"/>
</dbReference>
<dbReference type="SUPFAM" id="SSF50630">
    <property type="entry name" value="Acid proteases"/>
    <property type="match status" value="1"/>
</dbReference>
<sequence>MGRIVTLVSITNATNPDYFLRCDALVDTGASYMFLPTAWKERLGDLNLIRTVELQTSTQSTVNGEVYGPVQIKIDGFSPIYSEVVFVEMQPEDGFYEPLIGYIILEQSQIAVDMVGHRLMPVKKMDFR</sequence>
<gene>
    <name evidence="1" type="ORF">THIOM_005746</name>
</gene>
<name>A0A176RSF5_9GAMM</name>
<dbReference type="Proteomes" id="UP000076962">
    <property type="component" value="Unassembled WGS sequence"/>
</dbReference>
<dbReference type="EMBL" id="LUTY01003148">
    <property type="protein sequence ID" value="OAD18649.1"/>
    <property type="molecule type" value="Genomic_DNA"/>
</dbReference>
<evidence type="ECO:0000313" key="1">
    <source>
        <dbReference type="EMBL" id="OAD18649.1"/>
    </source>
</evidence>
<proteinExistence type="predicted"/>
<comment type="caution">
    <text evidence="1">The sequence shown here is derived from an EMBL/GenBank/DDBJ whole genome shotgun (WGS) entry which is preliminary data.</text>
</comment>
<dbReference type="AlphaFoldDB" id="A0A176RSF5"/>